<dbReference type="NCBIfam" id="TIGR01143">
    <property type="entry name" value="murF"/>
    <property type="match status" value="1"/>
</dbReference>
<feature type="binding site" evidence="10">
    <location>
        <begin position="110"/>
        <end position="116"/>
    </location>
    <ligand>
        <name>ATP</name>
        <dbReference type="ChEBI" id="CHEBI:30616"/>
    </ligand>
</feature>
<dbReference type="PANTHER" id="PTHR43024:SF1">
    <property type="entry name" value="UDP-N-ACETYLMURAMOYL-TRIPEPTIDE--D-ALANYL-D-ALANINE LIGASE"/>
    <property type="match status" value="1"/>
</dbReference>
<proteinExistence type="inferred from homology"/>
<dbReference type="HAMAP" id="MF_02019">
    <property type="entry name" value="MurF"/>
    <property type="match status" value="1"/>
</dbReference>
<dbReference type="SUPFAM" id="SSF63418">
    <property type="entry name" value="MurE/MurF N-terminal domain"/>
    <property type="match status" value="1"/>
</dbReference>
<keyword evidence="16" id="KW-1185">Reference proteome</keyword>
<evidence type="ECO:0000259" key="13">
    <source>
        <dbReference type="Pfam" id="PF02875"/>
    </source>
</evidence>
<evidence type="ECO:0000259" key="12">
    <source>
        <dbReference type="Pfam" id="PF01225"/>
    </source>
</evidence>
<comment type="pathway">
    <text evidence="10 11">Cell wall biogenesis; peptidoglycan biosynthesis.</text>
</comment>
<dbReference type="InterPro" id="IPR036565">
    <property type="entry name" value="Mur-like_cat_sf"/>
</dbReference>
<dbReference type="Pfam" id="PF08245">
    <property type="entry name" value="Mur_ligase_M"/>
    <property type="match status" value="1"/>
</dbReference>
<dbReference type="SUPFAM" id="SSF53623">
    <property type="entry name" value="MurD-like peptide ligases, catalytic domain"/>
    <property type="match status" value="1"/>
</dbReference>
<feature type="domain" description="Mur ligase N-terminal catalytic" evidence="12">
    <location>
        <begin position="34"/>
        <end position="81"/>
    </location>
</feature>
<dbReference type="PANTHER" id="PTHR43024">
    <property type="entry name" value="UDP-N-ACETYLMURAMOYL-TRIPEPTIDE--D-ALANYL-D-ALANINE LIGASE"/>
    <property type="match status" value="1"/>
</dbReference>
<feature type="domain" description="Mur ligase C-terminal" evidence="13">
    <location>
        <begin position="319"/>
        <end position="444"/>
    </location>
</feature>
<dbReference type="InterPro" id="IPR004101">
    <property type="entry name" value="Mur_ligase_C"/>
</dbReference>
<evidence type="ECO:0000256" key="8">
    <source>
        <dbReference type="ARBA" id="ARBA00023306"/>
    </source>
</evidence>
<keyword evidence="7 10" id="KW-0573">Peptidoglycan synthesis</keyword>
<evidence type="ECO:0000256" key="2">
    <source>
        <dbReference type="ARBA" id="ARBA00022598"/>
    </source>
</evidence>
<dbReference type="InterPro" id="IPR036615">
    <property type="entry name" value="Mur_ligase_C_dom_sf"/>
</dbReference>
<organism evidence="15 16">
    <name type="scientific">Streptantibioticus ferralitis</name>
    <dbReference type="NCBI Taxonomy" id="236510"/>
    <lineage>
        <taxon>Bacteria</taxon>
        <taxon>Bacillati</taxon>
        <taxon>Actinomycetota</taxon>
        <taxon>Actinomycetes</taxon>
        <taxon>Kitasatosporales</taxon>
        <taxon>Streptomycetaceae</taxon>
        <taxon>Streptantibioticus</taxon>
    </lineage>
</organism>
<comment type="caution">
    <text evidence="15">The sequence shown here is derived from an EMBL/GenBank/DDBJ whole genome shotgun (WGS) entry which is preliminary data.</text>
</comment>
<evidence type="ECO:0000256" key="4">
    <source>
        <dbReference type="ARBA" id="ARBA00022741"/>
    </source>
</evidence>
<dbReference type="Pfam" id="PF02875">
    <property type="entry name" value="Mur_ligase_C"/>
    <property type="match status" value="1"/>
</dbReference>
<sequence length="464" mass="48203">MLPIPLTRIADIVGGNLHDAPDPMAIVDAPAVFDSREAQPGSLFIALRGEQADGHAYAPDAIASGAAAALVTRPVGVPAIVVPDVLTALGRLAQHLVHQLNRTDVVAVTGSAGKTSTKDLIAHLLSDLAPTVATHQSFNNEIGLPVTISRATQSTRYLVLEMGARGIGHIRDLTRIARPQIAVVLNVGTAHVGEFGSRDNIAQAKGELVEALPPGGLAVLNADDDLVHTMATRTQARLVTFGQAPNSTIRAERVQLSDSGQPHFTLCTPEGAARVALQLVGEHHVSNAVAAAAVAREAGMRLDRIAARLATATPQSRWRMETTDRPDGVTVVNDAYNANPDSMAAALKALAAMARGGRRAIAVLGEMRELGQDTRSAHEEVGTLAGKLGLDLVITIGGKEARWLHDAVSAAGVSATHLADQGAARELLNASLRTGDVVLVKASRGAGLQTLAEALVQTDPSPAA</sequence>
<keyword evidence="1 10" id="KW-0963">Cytoplasm</keyword>
<dbReference type="Proteomes" id="UP001220022">
    <property type="component" value="Unassembled WGS sequence"/>
</dbReference>
<evidence type="ECO:0000256" key="5">
    <source>
        <dbReference type="ARBA" id="ARBA00022840"/>
    </source>
</evidence>
<dbReference type="InterPro" id="IPR051046">
    <property type="entry name" value="MurCDEF_CellWall_CoF430Synth"/>
</dbReference>
<evidence type="ECO:0000256" key="1">
    <source>
        <dbReference type="ARBA" id="ARBA00022490"/>
    </source>
</evidence>
<evidence type="ECO:0000256" key="3">
    <source>
        <dbReference type="ARBA" id="ARBA00022618"/>
    </source>
</evidence>
<evidence type="ECO:0000256" key="10">
    <source>
        <dbReference type="HAMAP-Rule" id="MF_02019"/>
    </source>
</evidence>
<accession>A0ABT5Z1G1</accession>
<keyword evidence="8 10" id="KW-0131">Cell cycle</keyword>
<dbReference type="Gene3D" id="3.40.1390.10">
    <property type="entry name" value="MurE/MurF, N-terminal domain"/>
    <property type="match status" value="1"/>
</dbReference>
<evidence type="ECO:0000259" key="14">
    <source>
        <dbReference type="Pfam" id="PF08245"/>
    </source>
</evidence>
<dbReference type="Gene3D" id="3.40.1190.10">
    <property type="entry name" value="Mur-like, catalytic domain"/>
    <property type="match status" value="1"/>
</dbReference>
<dbReference type="RefSeq" id="WP_275815902.1">
    <property type="nucleotide sequence ID" value="NZ_BAAANM010000022.1"/>
</dbReference>
<keyword evidence="6 10" id="KW-0133">Cell shape</keyword>
<gene>
    <name evidence="10" type="primary">murF</name>
    <name evidence="15" type="ORF">P2L57_18640</name>
</gene>
<dbReference type="InterPro" id="IPR035911">
    <property type="entry name" value="MurE/MurF_N"/>
</dbReference>
<feature type="domain" description="Mur ligase central" evidence="14">
    <location>
        <begin position="108"/>
        <end position="295"/>
    </location>
</feature>
<dbReference type="EMBL" id="JARHTQ010000011">
    <property type="protein sequence ID" value="MDF2257660.1"/>
    <property type="molecule type" value="Genomic_DNA"/>
</dbReference>
<name>A0ABT5Z1G1_9ACTN</name>
<dbReference type="GO" id="GO:0016874">
    <property type="term" value="F:ligase activity"/>
    <property type="evidence" value="ECO:0007669"/>
    <property type="project" value="UniProtKB-KW"/>
</dbReference>
<comment type="similarity">
    <text evidence="10">Belongs to the MurCDEF family. MurF subfamily.</text>
</comment>
<dbReference type="Pfam" id="PF01225">
    <property type="entry name" value="Mur_ligase"/>
    <property type="match status" value="1"/>
</dbReference>
<dbReference type="InterPro" id="IPR000713">
    <property type="entry name" value="Mur_ligase_N"/>
</dbReference>
<evidence type="ECO:0000256" key="11">
    <source>
        <dbReference type="RuleBase" id="RU004136"/>
    </source>
</evidence>
<evidence type="ECO:0000256" key="7">
    <source>
        <dbReference type="ARBA" id="ARBA00022984"/>
    </source>
</evidence>
<evidence type="ECO:0000313" key="15">
    <source>
        <dbReference type="EMBL" id="MDF2257660.1"/>
    </source>
</evidence>
<comment type="catalytic activity">
    <reaction evidence="10 11">
        <text>D-alanyl-D-alanine + UDP-N-acetyl-alpha-D-muramoyl-L-alanyl-gamma-D-glutamyl-meso-2,6-diaminopimelate + ATP = UDP-N-acetyl-alpha-D-muramoyl-L-alanyl-gamma-D-glutamyl-meso-2,6-diaminopimeloyl-D-alanyl-D-alanine + ADP + phosphate + H(+)</text>
        <dbReference type="Rhea" id="RHEA:28374"/>
        <dbReference type="ChEBI" id="CHEBI:15378"/>
        <dbReference type="ChEBI" id="CHEBI:30616"/>
        <dbReference type="ChEBI" id="CHEBI:43474"/>
        <dbReference type="ChEBI" id="CHEBI:57822"/>
        <dbReference type="ChEBI" id="CHEBI:61386"/>
        <dbReference type="ChEBI" id="CHEBI:83905"/>
        <dbReference type="ChEBI" id="CHEBI:456216"/>
        <dbReference type="EC" id="6.3.2.10"/>
    </reaction>
</comment>
<protein>
    <recommendedName>
        <fullName evidence="10 11">UDP-N-acetylmuramoyl-tripeptide--D-alanyl-D-alanine ligase</fullName>
        <ecNumber evidence="10 11">6.3.2.10</ecNumber>
    </recommendedName>
    <alternativeName>
        <fullName evidence="10">D-alanyl-D-alanine-adding enzyme</fullName>
    </alternativeName>
</protein>
<dbReference type="InterPro" id="IPR013221">
    <property type="entry name" value="Mur_ligase_cen"/>
</dbReference>
<evidence type="ECO:0000313" key="16">
    <source>
        <dbReference type="Proteomes" id="UP001220022"/>
    </source>
</evidence>
<keyword evidence="2 10" id="KW-0436">Ligase</keyword>
<dbReference type="EC" id="6.3.2.10" evidence="10 11"/>
<dbReference type="Gene3D" id="3.90.190.20">
    <property type="entry name" value="Mur ligase, C-terminal domain"/>
    <property type="match status" value="1"/>
</dbReference>
<reference evidence="15 16" key="1">
    <citation type="submission" date="2023-03" db="EMBL/GenBank/DDBJ databases">
        <title>Draft genome sequence of type strain Streptomyces ferralitis JCM 14344.</title>
        <authorList>
            <person name="Klaysubun C."/>
            <person name="Duangmal K."/>
        </authorList>
    </citation>
    <scope>NUCLEOTIDE SEQUENCE [LARGE SCALE GENOMIC DNA]</scope>
    <source>
        <strain evidence="15 16">JCM 14344</strain>
    </source>
</reference>
<comment type="subcellular location">
    <subcellularLocation>
        <location evidence="10 11">Cytoplasm</location>
    </subcellularLocation>
</comment>
<keyword evidence="9 10" id="KW-0961">Cell wall biogenesis/degradation</keyword>
<keyword evidence="5 10" id="KW-0067">ATP-binding</keyword>
<dbReference type="SUPFAM" id="SSF53244">
    <property type="entry name" value="MurD-like peptide ligases, peptide-binding domain"/>
    <property type="match status" value="1"/>
</dbReference>
<keyword evidence="4 10" id="KW-0547">Nucleotide-binding</keyword>
<comment type="function">
    <text evidence="10 11">Involved in cell wall formation. Catalyzes the final step in the synthesis of UDP-N-acetylmuramoyl-pentapeptide, the precursor of murein.</text>
</comment>
<evidence type="ECO:0000256" key="6">
    <source>
        <dbReference type="ARBA" id="ARBA00022960"/>
    </source>
</evidence>
<keyword evidence="3 10" id="KW-0132">Cell division</keyword>
<evidence type="ECO:0000256" key="9">
    <source>
        <dbReference type="ARBA" id="ARBA00023316"/>
    </source>
</evidence>
<dbReference type="InterPro" id="IPR005863">
    <property type="entry name" value="UDP-N-AcMur_synth"/>
</dbReference>